<proteinExistence type="predicted"/>
<name>A0A8T1WDY6_9STRA</name>
<dbReference type="Proteomes" id="UP000694044">
    <property type="component" value="Unassembled WGS sequence"/>
</dbReference>
<feature type="region of interest" description="Disordered" evidence="1">
    <location>
        <begin position="1"/>
        <end position="21"/>
    </location>
</feature>
<organism evidence="2 3">
    <name type="scientific">Phytophthora pseudosyringae</name>
    <dbReference type="NCBI Taxonomy" id="221518"/>
    <lineage>
        <taxon>Eukaryota</taxon>
        <taxon>Sar</taxon>
        <taxon>Stramenopiles</taxon>
        <taxon>Oomycota</taxon>
        <taxon>Peronosporomycetes</taxon>
        <taxon>Peronosporales</taxon>
        <taxon>Peronosporaceae</taxon>
        <taxon>Phytophthora</taxon>
    </lineage>
</organism>
<keyword evidence="3" id="KW-1185">Reference proteome</keyword>
<gene>
    <name evidence="2" type="ORF">PHYPSEUDO_007923</name>
</gene>
<dbReference type="AlphaFoldDB" id="A0A8T1WDY6"/>
<evidence type="ECO:0000313" key="2">
    <source>
        <dbReference type="EMBL" id="KAG7390400.1"/>
    </source>
</evidence>
<comment type="caution">
    <text evidence="2">The sequence shown here is derived from an EMBL/GenBank/DDBJ whole genome shotgun (WGS) entry which is preliminary data.</text>
</comment>
<protein>
    <submittedName>
        <fullName evidence="2">Uncharacterized protein</fullName>
    </submittedName>
</protein>
<accession>A0A8T1WDY6</accession>
<reference evidence="2" key="1">
    <citation type="submission" date="2021-02" db="EMBL/GenBank/DDBJ databases">
        <authorList>
            <person name="Palmer J.M."/>
        </authorList>
    </citation>
    <scope>NUCLEOTIDE SEQUENCE</scope>
    <source>
        <strain evidence="2">SCRP734</strain>
    </source>
</reference>
<feature type="region of interest" description="Disordered" evidence="1">
    <location>
        <begin position="100"/>
        <end position="124"/>
    </location>
</feature>
<dbReference type="EMBL" id="JAGDFM010000032">
    <property type="protein sequence ID" value="KAG7390400.1"/>
    <property type="molecule type" value="Genomic_DNA"/>
</dbReference>
<evidence type="ECO:0000256" key="1">
    <source>
        <dbReference type="SAM" id="MobiDB-lite"/>
    </source>
</evidence>
<sequence>MSCTELEGGSRAAQGGQYHRPKRSLKDACVLNATNGMAAFRLCHEAKANEGGERALVGNARRSSLAPGRVETFPVQAHEPGRGRLQFCSGKLRNQTPILLARNGGHDRPRPHVCSPGEPRTRRHPARVLRLLA</sequence>
<evidence type="ECO:0000313" key="3">
    <source>
        <dbReference type="Proteomes" id="UP000694044"/>
    </source>
</evidence>